<dbReference type="PANTHER" id="PTHR23519">
    <property type="entry name" value="AUTOPHAGY-RELATED PROTEIN 22"/>
    <property type="match status" value="1"/>
</dbReference>
<comment type="subcellular location">
    <subcellularLocation>
        <location evidence="1">Endomembrane system</location>
        <topology evidence="1">Multi-pass membrane protein</topology>
    </subcellularLocation>
</comment>
<dbReference type="EMBL" id="JABVCQ010000020">
    <property type="protein sequence ID" value="MBB1126516.1"/>
    <property type="molecule type" value="Genomic_DNA"/>
</dbReference>
<dbReference type="PANTHER" id="PTHR23519:SF1">
    <property type="entry name" value="AUTOPHAGY-RELATED PROTEIN 22"/>
    <property type="match status" value="1"/>
</dbReference>
<comment type="caution">
    <text evidence="8">The sequence shown here is derived from an EMBL/GenBank/DDBJ whole genome shotgun (WGS) entry which is preliminary data.</text>
</comment>
<dbReference type="PROSITE" id="PS50850">
    <property type="entry name" value="MFS"/>
    <property type="match status" value="1"/>
</dbReference>
<dbReference type="AlphaFoldDB" id="A0A839HH14"/>
<evidence type="ECO:0000256" key="5">
    <source>
        <dbReference type="ARBA" id="ARBA00023136"/>
    </source>
</evidence>
<reference evidence="8 9" key="1">
    <citation type="journal article" date="2020" name="Arch. Microbiol.">
        <title>The genome sequence of the giant phototrophic gammaproteobacterium Thiospirillum jenense gives insight into its physiological properties and phylogenetic relationships.</title>
        <authorList>
            <person name="Imhoff J.F."/>
            <person name="Meyer T.E."/>
            <person name="Kyndt J.A."/>
        </authorList>
    </citation>
    <scope>NUCLEOTIDE SEQUENCE [LARGE SCALE GENOMIC DNA]</scope>
    <source>
        <strain evidence="8 9">DSM 216</strain>
    </source>
</reference>
<feature type="transmembrane region" description="Helical" evidence="6">
    <location>
        <begin position="371"/>
        <end position="396"/>
    </location>
</feature>
<proteinExistence type="predicted"/>
<evidence type="ECO:0000256" key="2">
    <source>
        <dbReference type="ARBA" id="ARBA00022448"/>
    </source>
</evidence>
<dbReference type="Pfam" id="PF11700">
    <property type="entry name" value="ATG22"/>
    <property type="match status" value="2"/>
</dbReference>
<feature type="transmembrane region" description="Helical" evidence="6">
    <location>
        <begin position="155"/>
        <end position="175"/>
    </location>
</feature>
<evidence type="ECO:0000256" key="6">
    <source>
        <dbReference type="SAM" id="Phobius"/>
    </source>
</evidence>
<evidence type="ECO:0000256" key="1">
    <source>
        <dbReference type="ARBA" id="ARBA00004127"/>
    </source>
</evidence>
<keyword evidence="5 6" id="KW-0472">Membrane</keyword>
<keyword evidence="3 6" id="KW-0812">Transmembrane</keyword>
<dbReference type="GO" id="GO:0022857">
    <property type="term" value="F:transmembrane transporter activity"/>
    <property type="evidence" value="ECO:0007669"/>
    <property type="project" value="InterPro"/>
</dbReference>
<dbReference type="InterPro" id="IPR050495">
    <property type="entry name" value="ATG22/LtaA_families"/>
</dbReference>
<dbReference type="GO" id="GO:0012505">
    <property type="term" value="C:endomembrane system"/>
    <property type="evidence" value="ECO:0007669"/>
    <property type="project" value="UniProtKB-SubCell"/>
</dbReference>
<feature type="transmembrane region" description="Helical" evidence="6">
    <location>
        <begin position="313"/>
        <end position="331"/>
    </location>
</feature>
<feature type="domain" description="Major facilitator superfamily (MFS) profile" evidence="7">
    <location>
        <begin position="1"/>
        <end position="426"/>
    </location>
</feature>
<dbReference type="Proteomes" id="UP000548632">
    <property type="component" value="Unassembled WGS sequence"/>
</dbReference>
<feature type="transmembrane region" description="Helical" evidence="6">
    <location>
        <begin position="21"/>
        <end position="42"/>
    </location>
</feature>
<keyword evidence="2" id="KW-0813">Transport</keyword>
<evidence type="ECO:0000259" key="7">
    <source>
        <dbReference type="PROSITE" id="PS50850"/>
    </source>
</evidence>
<organism evidence="8 9">
    <name type="scientific">Thiospirillum jenense</name>
    <dbReference type="NCBI Taxonomy" id="1653858"/>
    <lineage>
        <taxon>Bacteria</taxon>
        <taxon>Pseudomonadati</taxon>
        <taxon>Pseudomonadota</taxon>
        <taxon>Gammaproteobacteria</taxon>
        <taxon>Chromatiales</taxon>
        <taxon>Chromatiaceae</taxon>
        <taxon>Thiospirillum</taxon>
    </lineage>
</organism>
<feature type="transmembrane region" description="Helical" evidence="6">
    <location>
        <begin position="90"/>
        <end position="109"/>
    </location>
</feature>
<accession>A0A839HH14</accession>
<feature type="transmembrane region" description="Helical" evidence="6">
    <location>
        <begin position="337"/>
        <end position="359"/>
    </location>
</feature>
<dbReference type="InterPro" id="IPR036259">
    <property type="entry name" value="MFS_trans_sf"/>
</dbReference>
<feature type="transmembrane region" description="Helical" evidence="6">
    <location>
        <begin position="57"/>
        <end position="78"/>
    </location>
</feature>
<dbReference type="SUPFAM" id="SSF103473">
    <property type="entry name" value="MFS general substrate transporter"/>
    <property type="match status" value="1"/>
</dbReference>
<keyword evidence="9" id="KW-1185">Reference proteome</keyword>
<dbReference type="RefSeq" id="WP_182584146.1">
    <property type="nucleotide sequence ID" value="NZ_JABVCQ010000020.1"/>
</dbReference>
<dbReference type="InterPro" id="IPR020846">
    <property type="entry name" value="MFS_dom"/>
</dbReference>
<dbReference type="InterPro" id="IPR024671">
    <property type="entry name" value="Atg22-like"/>
</dbReference>
<dbReference type="Gene3D" id="1.20.1250.20">
    <property type="entry name" value="MFS general substrate transporter like domains"/>
    <property type="match status" value="2"/>
</dbReference>
<sequence>MTNTIKMTQVHSKRAIWSWAIYDWANSAFATVIMAGFFPVFFKQFWAAPLPATTSTFWLGMVNSAASLIIVLTAPVLGALADRLNAKKRFLLLFTVLGVFSSAALYWLAQGQWVLALAIYFIGLLGFSGSNIFYDALLVDVSQPHQYERVSSLGYAMGYLGGGVLFAINVVMTLHPDWFGLNDASAAVRWSLFSVAVWWGGFAIPIALWVTEQPNVGISPHQPFATVFFSVLRELWATLQLIRRLPNSFLCLLAYWFYIDGVDTIVRMAVDYGLSLGFAASDLMLSLLITQIIGFPAALLFGHLGEHWGAKNSILLSIAVYLLIVAAASQLQVVMHFYVLAAAIGLVQGGIQALSRALFAHLTPRYQTAQFFGFFNMVGKFAAVLGPALVAMTAALTNDTRLSLLPIAGLFIIGASLLWRVNLTDGKAAIAVLEQQTRST</sequence>
<keyword evidence="4 6" id="KW-1133">Transmembrane helix</keyword>
<protein>
    <submittedName>
        <fullName evidence="8">MFS transporter</fullName>
    </submittedName>
</protein>
<dbReference type="CDD" id="cd17482">
    <property type="entry name" value="MFS_YxiO_like"/>
    <property type="match status" value="1"/>
</dbReference>
<name>A0A839HH14_9GAMM</name>
<feature type="transmembrane region" description="Helical" evidence="6">
    <location>
        <begin position="402"/>
        <end position="419"/>
    </location>
</feature>
<feature type="transmembrane region" description="Helical" evidence="6">
    <location>
        <begin position="278"/>
        <end position="301"/>
    </location>
</feature>
<gene>
    <name evidence="8" type="ORF">HUK38_09760</name>
</gene>
<evidence type="ECO:0000256" key="3">
    <source>
        <dbReference type="ARBA" id="ARBA00022692"/>
    </source>
</evidence>
<evidence type="ECO:0000313" key="8">
    <source>
        <dbReference type="EMBL" id="MBB1126516.1"/>
    </source>
</evidence>
<feature type="transmembrane region" description="Helical" evidence="6">
    <location>
        <begin position="187"/>
        <end position="210"/>
    </location>
</feature>
<feature type="transmembrane region" description="Helical" evidence="6">
    <location>
        <begin position="115"/>
        <end position="134"/>
    </location>
</feature>
<evidence type="ECO:0000256" key="4">
    <source>
        <dbReference type="ARBA" id="ARBA00022989"/>
    </source>
</evidence>
<evidence type="ECO:0000313" key="9">
    <source>
        <dbReference type="Proteomes" id="UP000548632"/>
    </source>
</evidence>